<accession>A0ABM8XRN5</accession>
<comment type="caution">
    <text evidence="1">The sequence shown here is derived from an EMBL/GenBank/DDBJ whole genome shotgun (WGS) entry which is preliminary data.</text>
</comment>
<dbReference type="EMBL" id="CAJZAI010000018">
    <property type="protein sequence ID" value="CAG9182973.1"/>
    <property type="molecule type" value="Genomic_DNA"/>
</dbReference>
<evidence type="ECO:0000313" key="1">
    <source>
        <dbReference type="EMBL" id="CAG9182973.1"/>
    </source>
</evidence>
<protein>
    <submittedName>
        <fullName evidence="1">Uncharacterized protein</fullName>
    </submittedName>
</protein>
<proteinExistence type="predicted"/>
<gene>
    <name evidence="1" type="ORF">LMG23992_04873</name>
</gene>
<evidence type="ECO:0000313" key="2">
    <source>
        <dbReference type="Proteomes" id="UP000727654"/>
    </source>
</evidence>
<sequence>MGQSALFLAVTASVGAAAAMGTWGGLWIANRIASALVDVRRDV</sequence>
<dbReference type="Proteomes" id="UP000727654">
    <property type="component" value="Unassembled WGS sequence"/>
</dbReference>
<name>A0ABM8XRN5_9BURK</name>
<reference evidence="1 2" key="1">
    <citation type="submission" date="2021-08" db="EMBL/GenBank/DDBJ databases">
        <authorList>
            <person name="Peeters C."/>
        </authorList>
    </citation>
    <scope>NUCLEOTIDE SEQUENCE [LARGE SCALE GENOMIC DNA]</scope>
    <source>
        <strain evidence="1 2">LMG 23992</strain>
    </source>
</reference>
<keyword evidence="2" id="KW-1185">Reference proteome</keyword>
<organism evidence="1 2">
    <name type="scientific">Cupriavidus laharis</name>
    <dbReference type="NCBI Taxonomy" id="151654"/>
    <lineage>
        <taxon>Bacteria</taxon>
        <taxon>Pseudomonadati</taxon>
        <taxon>Pseudomonadota</taxon>
        <taxon>Betaproteobacteria</taxon>
        <taxon>Burkholderiales</taxon>
        <taxon>Burkholderiaceae</taxon>
        <taxon>Cupriavidus</taxon>
    </lineage>
</organism>